<keyword evidence="3" id="KW-1185">Reference proteome</keyword>
<reference evidence="2 3" key="1">
    <citation type="submission" date="2018-10" db="EMBL/GenBank/DDBJ databases">
        <authorList>
            <person name="Chen W.-M."/>
        </authorList>
    </citation>
    <scope>NUCLEOTIDE SEQUENCE [LARGE SCALE GENOMIC DNA]</scope>
    <source>
        <strain evidence="2 3">H-5</strain>
    </source>
</reference>
<protein>
    <recommendedName>
        <fullName evidence="4">PepSY domain-containing protein</fullName>
    </recommendedName>
</protein>
<keyword evidence="1" id="KW-1133">Transmembrane helix</keyword>
<feature type="transmembrane region" description="Helical" evidence="1">
    <location>
        <begin position="485"/>
        <end position="506"/>
    </location>
</feature>
<evidence type="ECO:0008006" key="4">
    <source>
        <dbReference type="Google" id="ProtNLM"/>
    </source>
</evidence>
<gene>
    <name evidence="2" type="ORF">ED236_05860</name>
</gene>
<evidence type="ECO:0000256" key="1">
    <source>
        <dbReference type="SAM" id="Phobius"/>
    </source>
</evidence>
<evidence type="ECO:0000313" key="3">
    <source>
        <dbReference type="Proteomes" id="UP000275137"/>
    </source>
</evidence>
<proteinExistence type="predicted"/>
<keyword evidence="1" id="KW-0472">Membrane</keyword>
<sequence length="509" mass="56331">MTHSWQFWHRWLGVLSCIGLILWGLSGISHPIMTRVQPVPAAFQPPAQHLDLKAAIAPAQLLPQHGIHALNQLSVHVLDGKPAYRVVTDMRKPALWLDARSGQRIEHADRDYAIQLARHYTHWRQRQVVDARWITGFSTQYPAVQRLLPVWQITFEGDDRPRAYIDNGQIRLATLSDRRRDLFSAWFHFGHNWGFLDSVPGLQVPLAGLVLSAILISAISGLVLALRRRGGGRQHGVRRVHRQLGLAVALATLLLASSGLLHLMVSAEQAQRAMPLASSTITLADLQAAPWQALAEQSLRQLTLLQLGGKPYWLWQSTSAATPRSQVGVLAQESKPAKAADTKATHGNATLAKATLGKDAHAEHGGHANHGRLPNAWAADQPVVFDLPMLAIARLQLAMLTGRPVADFGHTSVVHKFGGEYGFIFKRLPVVRIDSLLADGQHYYIEPATGVLAAQIEPMDRFEGWVFAYLHKWVFADANKTLRDLLVSLFALGNVVLGVLGMLLFLRRK</sequence>
<name>A0A3N0V318_9PROT</name>
<organism evidence="2 3">
    <name type="scientific">Pseudomethylobacillus aquaticus</name>
    <dbReference type="NCBI Taxonomy" id="2676064"/>
    <lineage>
        <taxon>Bacteria</taxon>
        <taxon>Pseudomonadati</taxon>
        <taxon>Pseudomonadota</taxon>
        <taxon>Betaproteobacteria</taxon>
        <taxon>Nitrosomonadales</taxon>
        <taxon>Methylophilaceae</taxon>
        <taxon>Pseudomethylobacillus</taxon>
    </lineage>
</organism>
<keyword evidence="1" id="KW-0812">Transmembrane</keyword>
<evidence type="ECO:0000313" key="2">
    <source>
        <dbReference type="EMBL" id="ROH87196.1"/>
    </source>
</evidence>
<dbReference type="Pfam" id="PF03929">
    <property type="entry name" value="PepSY_TM"/>
    <property type="match status" value="1"/>
</dbReference>
<feature type="transmembrane region" description="Helical" evidence="1">
    <location>
        <begin position="246"/>
        <end position="265"/>
    </location>
</feature>
<dbReference type="RefSeq" id="WP_123236997.1">
    <property type="nucleotide sequence ID" value="NZ_RJVP01000002.1"/>
</dbReference>
<dbReference type="InterPro" id="IPR005625">
    <property type="entry name" value="PepSY-ass_TM"/>
</dbReference>
<dbReference type="EMBL" id="RJVP01000002">
    <property type="protein sequence ID" value="ROH87196.1"/>
    <property type="molecule type" value="Genomic_DNA"/>
</dbReference>
<dbReference type="AlphaFoldDB" id="A0A3N0V318"/>
<accession>A0A3N0V318</accession>
<feature type="transmembrane region" description="Helical" evidence="1">
    <location>
        <begin position="206"/>
        <end position="226"/>
    </location>
</feature>
<dbReference type="Proteomes" id="UP000275137">
    <property type="component" value="Unassembled WGS sequence"/>
</dbReference>
<comment type="caution">
    <text evidence="2">The sequence shown here is derived from an EMBL/GenBank/DDBJ whole genome shotgun (WGS) entry which is preliminary data.</text>
</comment>